<dbReference type="Pfam" id="PF13635">
    <property type="entry name" value="DUF4143"/>
    <property type="match status" value="1"/>
</dbReference>
<evidence type="ECO:0000259" key="1">
    <source>
        <dbReference type="Pfam" id="PF13173"/>
    </source>
</evidence>
<dbReference type="SUPFAM" id="SSF52540">
    <property type="entry name" value="P-loop containing nucleoside triphosphate hydrolases"/>
    <property type="match status" value="1"/>
</dbReference>
<dbReference type="RefSeq" id="WP_073173588.1">
    <property type="nucleotide sequence ID" value="NZ_FQZE01000044.1"/>
</dbReference>
<keyword evidence="4" id="KW-1185">Reference proteome</keyword>
<organism evidence="3 4">
    <name type="scientific">Tangfeifania diversioriginum</name>
    <dbReference type="NCBI Taxonomy" id="1168035"/>
    <lineage>
        <taxon>Bacteria</taxon>
        <taxon>Pseudomonadati</taxon>
        <taxon>Bacteroidota</taxon>
        <taxon>Bacteroidia</taxon>
        <taxon>Marinilabiliales</taxon>
        <taxon>Prolixibacteraceae</taxon>
        <taxon>Tangfeifania</taxon>
    </lineage>
</organism>
<dbReference type="InterPro" id="IPR027417">
    <property type="entry name" value="P-loop_NTPase"/>
</dbReference>
<feature type="domain" description="DUF4143" evidence="2">
    <location>
        <begin position="172"/>
        <end position="330"/>
    </location>
</feature>
<dbReference type="Pfam" id="PF13173">
    <property type="entry name" value="AAA_14"/>
    <property type="match status" value="1"/>
</dbReference>
<accession>A0A1M6NMF5</accession>
<dbReference type="InterPro" id="IPR025420">
    <property type="entry name" value="DUF4143"/>
</dbReference>
<dbReference type="PANTHER" id="PTHR43566">
    <property type="entry name" value="CONSERVED PROTEIN"/>
    <property type="match status" value="1"/>
</dbReference>
<dbReference type="STRING" id="1168035.SAMN05444280_1446"/>
<proteinExistence type="predicted"/>
<gene>
    <name evidence="3" type="ORF">SAMN05444280_1446</name>
</gene>
<evidence type="ECO:0000313" key="4">
    <source>
        <dbReference type="Proteomes" id="UP000184050"/>
    </source>
</evidence>
<name>A0A1M6NMF5_9BACT</name>
<dbReference type="PANTHER" id="PTHR43566:SF2">
    <property type="entry name" value="DUF4143 DOMAIN-CONTAINING PROTEIN"/>
    <property type="match status" value="1"/>
</dbReference>
<dbReference type="OrthoDB" id="9778168at2"/>
<evidence type="ECO:0008006" key="5">
    <source>
        <dbReference type="Google" id="ProtNLM"/>
    </source>
</evidence>
<feature type="domain" description="AAA" evidence="1">
    <location>
        <begin position="17"/>
        <end position="133"/>
    </location>
</feature>
<evidence type="ECO:0000259" key="2">
    <source>
        <dbReference type="Pfam" id="PF13635"/>
    </source>
</evidence>
<dbReference type="InterPro" id="IPR041682">
    <property type="entry name" value="AAA_14"/>
</dbReference>
<dbReference type="Proteomes" id="UP000184050">
    <property type="component" value="Unassembled WGS sequence"/>
</dbReference>
<dbReference type="EMBL" id="FQZE01000044">
    <property type="protein sequence ID" value="SHJ96919.1"/>
    <property type="molecule type" value="Genomic_DNA"/>
</dbReference>
<evidence type="ECO:0000313" key="3">
    <source>
        <dbReference type="EMBL" id="SHJ96919.1"/>
    </source>
</evidence>
<sequence>MIPRHITSVLKDRLKKFPVLSLTGPRQSGKTTLLRNEFSDYKYYNLERIDHRELILNDPMGFLNSQGPRVIFDEAQNIPELFSYIQVVSDEKGTPGQYILSGSQSFLLNDRISQSLAGRTHVSHLLPFGLNELSVKYRSLNDIIFKGFYPRLHDAAIEPTAFYPSYIQTYIERDIRSLKAIENLNTFTRFVGLCAGRIGQILNLTSLANDTGVTVNTVKSWLSLLESSFILYQVQPFYKNFNKRLIKSPKIYFYDTGLVCSLLNIQNADMIRNHYLYGALFENFIISEIIKTQHHTGKKTSIYYWRESNGTEIDCIIELNNQKLLALEIKGGETFNKDFLKNFKYFPQSNLIQKFLIYTGESLPSVSDTGIIGKNDFQRFLKEL</sequence>
<dbReference type="AlphaFoldDB" id="A0A1M6NMF5"/>
<reference evidence="3 4" key="1">
    <citation type="submission" date="2016-11" db="EMBL/GenBank/DDBJ databases">
        <authorList>
            <person name="Jaros S."/>
            <person name="Januszkiewicz K."/>
            <person name="Wedrychowicz H."/>
        </authorList>
    </citation>
    <scope>NUCLEOTIDE SEQUENCE [LARGE SCALE GENOMIC DNA]</scope>
    <source>
        <strain evidence="3 4">DSM 27063</strain>
    </source>
</reference>
<protein>
    <recommendedName>
        <fullName evidence="5">AAA+ ATPase domain-containing protein</fullName>
    </recommendedName>
</protein>